<organism evidence="2 3">
    <name type="scientific">Candidatus Gallimonas intestinavium</name>
    <dbReference type="NCBI Taxonomy" id="2838603"/>
    <lineage>
        <taxon>Bacteria</taxon>
        <taxon>Bacillati</taxon>
        <taxon>Bacillota</taxon>
        <taxon>Clostridia</taxon>
        <taxon>Candidatus Gallimonas</taxon>
    </lineage>
</organism>
<dbReference type="GO" id="GO:0016757">
    <property type="term" value="F:glycosyltransferase activity"/>
    <property type="evidence" value="ECO:0007669"/>
    <property type="project" value="InterPro"/>
</dbReference>
<reference evidence="2" key="2">
    <citation type="submission" date="2021-04" db="EMBL/GenBank/DDBJ databases">
        <authorList>
            <person name="Gilroy R."/>
        </authorList>
    </citation>
    <scope>NUCLEOTIDE SEQUENCE</scope>
    <source>
        <strain evidence="2">ChiW7-2402</strain>
    </source>
</reference>
<dbReference type="AlphaFoldDB" id="A0A9D2JZZ6"/>
<dbReference type="Proteomes" id="UP000824102">
    <property type="component" value="Unassembled WGS sequence"/>
</dbReference>
<gene>
    <name evidence="2" type="ORF">H9964_04175</name>
</gene>
<accession>A0A9D2JZZ6</accession>
<dbReference type="Pfam" id="PF00534">
    <property type="entry name" value="Glycos_transf_1"/>
    <property type="match status" value="1"/>
</dbReference>
<evidence type="ECO:0000313" key="3">
    <source>
        <dbReference type="Proteomes" id="UP000824102"/>
    </source>
</evidence>
<name>A0A9D2JZZ6_9FIRM</name>
<dbReference type="InterPro" id="IPR050194">
    <property type="entry name" value="Glycosyltransferase_grp1"/>
</dbReference>
<dbReference type="PANTHER" id="PTHR45947:SF3">
    <property type="entry name" value="SULFOQUINOVOSYL TRANSFERASE SQD2"/>
    <property type="match status" value="1"/>
</dbReference>
<protein>
    <submittedName>
        <fullName evidence="2">Glycosyltransferase</fullName>
    </submittedName>
</protein>
<reference evidence="2" key="1">
    <citation type="journal article" date="2021" name="PeerJ">
        <title>Extensive microbial diversity within the chicken gut microbiome revealed by metagenomics and culture.</title>
        <authorList>
            <person name="Gilroy R."/>
            <person name="Ravi A."/>
            <person name="Getino M."/>
            <person name="Pursley I."/>
            <person name="Horton D.L."/>
            <person name="Alikhan N.F."/>
            <person name="Baker D."/>
            <person name="Gharbi K."/>
            <person name="Hall N."/>
            <person name="Watson M."/>
            <person name="Adriaenssens E.M."/>
            <person name="Foster-Nyarko E."/>
            <person name="Jarju S."/>
            <person name="Secka A."/>
            <person name="Antonio M."/>
            <person name="Oren A."/>
            <person name="Chaudhuri R.R."/>
            <person name="La Ragione R."/>
            <person name="Hildebrand F."/>
            <person name="Pallen M.J."/>
        </authorList>
    </citation>
    <scope>NUCLEOTIDE SEQUENCE</scope>
    <source>
        <strain evidence="2">ChiW7-2402</strain>
    </source>
</reference>
<evidence type="ECO:0000313" key="2">
    <source>
        <dbReference type="EMBL" id="HIZ72758.1"/>
    </source>
</evidence>
<feature type="domain" description="Glycosyl transferase family 1" evidence="1">
    <location>
        <begin position="234"/>
        <end position="392"/>
    </location>
</feature>
<dbReference type="EMBL" id="DXBB01000059">
    <property type="protein sequence ID" value="HIZ72758.1"/>
    <property type="molecule type" value="Genomic_DNA"/>
</dbReference>
<evidence type="ECO:0000259" key="1">
    <source>
        <dbReference type="Pfam" id="PF00534"/>
    </source>
</evidence>
<comment type="caution">
    <text evidence="2">The sequence shown here is derived from an EMBL/GenBank/DDBJ whole genome shotgun (WGS) entry which is preliminary data.</text>
</comment>
<proteinExistence type="predicted"/>
<dbReference type="InterPro" id="IPR001296">
    <property type="entry name" value="Glyco_trans_1"/>
</dbReference>
<dbReference type="PANTHER" id="PTHR45947">
    <property type="entry name" value="SULFOQUINOVOSYL TRANSFERASE SQD2"/>
    <property type="match status" value="1"/>
</dbReference>
<dbReference type="SUPFAM" id="SSF53756">
    <property type="entry name" value="UDP-Glycosyltransferase/glycogen phosphorylase"/>
    <property type="match status" value="1"/>
</dbReference>
<dbReference type="Gene3D" id="3.40.50.2000">
    <property type="entry name" value="Glycogen Phosphorylase B"/>
    <property type="match status" value="2"/>
</dbReference>
<sequence length="409" mass="47074">MLGKEEYDDMNILALTSTYPQQDDNGTVVTPTVQYFCEQWAKTGHRVIVIHSNSCFPLLFYTIPLKLRMKLESKLGHTFPTKASRRELIQEKDGVKVYRFPMEKIIPHGKFSDRKIKKQVQKIKDVLEREEFKPDVILSHWVNPQVDLSIGLNKIYKVKTSMVFHNDCSETNIERFDLQNKIHSFTAVGCRNESYAKYVMDKLSLKKRPFICYSGVPDSIAEEQKRISDSIEFADSLDFIYVGRLVKYKNVDTVIRALNIKYRRRNYRLHIIGEGAEKESLQDLTKELSCEANVIFYGQLSREKVFEMMKKSYSFIMVSNNETFGMVYIEAMMAGCITIASKNGGVDGVIIDGENGYLSKQGDVDDLVNTLGRIENEKNLSELRKEAIKTAYGYRDSKIAENYLKEVLG</sequence>